<evidence type="ECO:0000256" key="2">
    <source>
        <dbReference type="ARBA" id="ARBA00022617"/>
    </source>
</evidence>
<comment type="caution">
    <text evidence="10">The sequence shown here is derived from an EMBL/GenBank/DDBJ whole genome shotgun (WGS) entry which is preliminary data.</text>
</comment>
<evidence type="ECO:0000259" key="9">
    <source>
        <dbReference type="PROSITE" id="PS51007"/>
    </source>
</evidence>
<comment type="subcellular location">
    <subcellularLocation>
        <location evidence="1">Cell envelope</location>
    </subcellularLocation>
</comment>
<dbReference type="AlphaFoldDB" id="A0A1B9E0J1"/>
<protein>
    <submittedName>
        <fullName evidence="10">Methylamine utilization protein</fullName>
    </submittedName>
</protein>
<dbReference type="GO" id="GO:0009055">
    <property type="term" value="F:electron transfer activity"/>
    <property type="evidence" value="ECO:0007669"/>
    <property type="project" value="InterPro"/>
</dbReference>
<proteinExistence type="predicted"/>
<evidence type="ECO:0000313" key="10">
    <source>
        <dbReference type="EMBL" id="OCB75472.1"/>
    </source>
</evidence>
<feature type="domain" description="Cytochrome c" evidence="9">
    <location>
        <begin position="304"/>
        <end position="431"/>
    </location>
</feature>
<dbReference type="InterPro" id="IPR004852">
    <property type="entry name" value="Di-haem_cyt_c_peroxidsae"/>
</dbReference>
<evidence type="ECO:0000256" key="8">
    <source>
        <dbReference type="SAM" id="SignalP"/>
    </source>
</evidence>
<evidence type="ECO:0000256" key="3">
    <source>
        <dbReference type="ARBA" id="ARBA00022723"/>
    </source>
</evidence>
<keyword evidence="3 7" id="KW-0479">Metal-binding</keyword>
<dbReference type="Gene3D" id="1.10.760.10">
    <property type="entry name" value="Cytochrome c-like domain"/>
    <property type="match status" value="2"/>
</dbReference>
<dbReference type="STRING" id="1763534.GCA_001831475_01368"/>
<evidence type="ECO:0000256" key="6">
    <source>
        <dbReference type="ARBA" id="ARBA00023004"/>
    </source>
</evidence>
<dbReference type="InterPro" id="IPR051395">
    <property type="entry name" value="Cytochrome_c_Peroxidase/MauG"/>
</dbReference>
<feature type="chain" id="PRO_5008624999" evidence="8">
    <location>
        <begin position="22"/>
        <end position="595"/>
    </location>
</feature>
<dbReference type="Proteomes" id="UP000093510">
    <property type="component" value="Unassembled WGS sequence"/>
</dbReference>
<gene>
    <name evidence="10" type="ORF">LPBF_07655</name>
</gene>
<evidence type="ECO:0000256" key="5">
    <source>
        <dbReference type="ARBA" id="ARBA00023002"/>
    </source>
</evidence>
<dbReference type="Gene3D" id="1.20.1420.20">
    <property type="entry name" value="M75 peptidase, HXXE motif"/>
    <property type="match status" value="1"/>
</dbReference>
<dbReference type="PROSITE" id="PS51007">
    <property type="entry name" value="CYTC"/>
    <property type="match status" value="2"/>
</dbReference>
<keyword evidence="5" id="KW-0560">Oxidoreductase</keyword>
<dbReference type="InterPro" id="IPR038352">
    <property type="entry name" value="Imelysin_sf"/>
</dbReference>
<dbReference type="GO" id="GO:0004130">
    <property type="term" value="F:cytochrome-c peroxidase activity"/>
    <property type="evidence" value="ECO:0007669"/>
    <property type="project" value="TreeGrafter"/>
</dbReference>
<keyword evidence="2 7" id="KW-0349">Heme</keyword>
<dbReference type="GO" id="GO:0030313">
    <property type="term" value="C:cell envelope"/>
    <property type="evidence" value="ECO:0007669"/>
    <property type="project" value="UniProtKB-SubCell"/>
</dbReference>
<dbReference type="PANTHER" id="PTHR30600:SF10">
    <property type="entry name" value="BLL6722 PROTEIN"/>
    <property type="match status" value="1"/>
</dbReference>
<reference evidence="10 11" key="1">
    <citation type="submission" date="2016-03" db="EMBL/GenBank/DDBJ databases">
        <authorList>
            <person name="Ploux O."/>
        </authorList>
    </citation>
    <scope>NUCLEOTIDE SEQUENCE [LARGE SCALE GENOMIC DNA]</scope>
    <source>
        <strain evidence="10 11">LPB0076</strain>
    </source>
</reference>
<dbReference type="OrthoDB" id="9805202at2"/>
<dbReference type="SUPFAM" id="SSF46626">
    <property type="entry name" value="Cytochrome c"/>
    <property type="match status" value="2"/>
</dbReference>
<feature type="domain" description="Cytochrome c" evidence="9">
    <location>
        <begin position="450"/>
        <end position="592"/>
    </location>
</feature>
<dbReference type="PROSITE" id="PS51257">
    <property type="entry name" value="PROKAR_LIPOPROTEIN"/>
    <property type="match status" value="1"/>
</dbReference>
<dbReference type="InterPro" id="IPR036909">
    <property type="entry name" value="Cyt_c-like_dom_sf"/>
</dbReference>
<dbReference type="GO" id="GO:0046872">
    <property type="term" value="F:metal ion binding"/>
    <property type="evidence" value="ECO:0007669"/>
    <property type="project" value="UniProtKB-KW"/>
</dbReference>
<keyword evidence="11" id="KW-1185">Reference proteome</keyword>
<dbReference type="GO" id="GO:0020037">
    <property type="term" value="F:heme binding"/>
    <property type="evidence" value="ECO:0007669"/>
    <property type="project" value="InterPro"/>
</dbReference>
<accession>A0A1B9E0J1</accession>
<name>A0A1B9E0J1_9FLAO</name>
<feature type="signal peptide" evidence="8">
    <location>
        <begin position="1"/>
        <end position="21"/>
    </location>
</feature>
<dbReference type="Pfam" id="PF03150">
    <property type="entry name" value="CCP_MauG"/>
    <property type="match status" value="1"/>
</dbReference>
<dbReference type="EMBL" id="LVEP01000028">
    <property type="protein sequence ID" value="OCB75472.1"/>
    <property type="molecule type" value="Genomic_DNA"/>
</dbReference>
<evidence type="ECO:0000256" key="1">
    <source>
        <dbReference type="ARBA" id="ARBA00004196"/>
    </source>
</evidence>
<evidence type="ECO:0000256" key="4">
    <source>
        <dbReference type="ARBA" id="ARBA00022729"/>
    </source>
</evidence>
<keyword evidence="6 7" id="KW-0408">Iron</keyword>
<dbReference type="RefSeq" id="WP_066334651.1">
    <property type="nucleotide sequence ID" value="NZ_CP017688.1"/>
</dbReference>
<keyword evidence="4 8" id="KW-0732">Signal</keyword>
<dbReference type="InterPro" id="IPR009056">
    <property type="entry name" value="Cyt_c-like_dom"/>
</dbReference>
<dbReference type="PANTHER" id="PTHR30600">
    <property type="entry name" value="CYTOCHROME C PEROXIDASE-RELATED"/>
    <property type="match status" value="1"/>
</dbReference>
<evidence type="ECO:0000313" key="11">
    <source>
        <dbReference type="Proteomes" id="UP000093510"/>
    </source>
</evidence>
<evidence type="ECO:0000256" key="7">
    <source>
        <dbReference type="PROSITE-ProRule" id="PRU00433"/>
    </source>
</evidence>
<organism evidence="10 11">
    <name type="scientific">Flavobacterium crassostreae</name>
    <dbReference type="NCBI Taxonomy" id="1763534"/>
    <lineage>
        <taxon>Bacteria</taxon>
        <taxon>Pseudomonadati</taxon>
        <taxon>Bacteroidota</taxon>
        <taxon>Flavobacteriia</taxon>
        <taxon>Flavobacteriales</taxon>
        <taxon>Flavobacteriaceae</taxon>
        <taxon>Flavobacterium</taxon>
    </lineage>
</organism>
<sequence>MKLLKFSTLRAIFLYSLLVFLASCKKETAYEEVSSFKKLEKIYKTELVQTATTLDQLNKEITVTEKQQKYREARKHFKMAESILAFTDSDSYTFLNQPNILKIEEEDFTDIKIKEPRGFQVIEELLFADTIDQDALKKQVTITSTRLKFLHKNQTLQFLKKHHILWILRDAIHRVALTGITGFDSPVLENSLEESQTVYQSLLVILDVFKSEFKDPSLYSQWTKQLEKDIAFLGKSNFKDLDRYVFIKNHTQETLKIWNKTVTDWKVTFPFKQPFNYQTSDLFSDKTFNLLYFTNQNGDAVTADKIALGKLLFEDSSLSKQKNMSCASCHKEALYFTDGLAKSAGATRNSPTLFYAAFQKGFFHDNRAASLEGQVVDVVNNPAEFHLSLNDLEARVKEKTVYKAAFNKAYNQEISNDLIRNAIASYIMSLSPFNSKFDLNMQGKQNTLTQSEIHGFNLFAGKAKCATCHFAPLFNGLVPTRFKESEVESIGVPKTKDTIHPEIDPDLGRYGVYKTQERKHFFKTPTIRNIAKTAPYMHNGVYTTLEEVMTFYNNGGGRGLGIDVPHQTLASDSLKLSKQEIKDLIAFMKTLTDTY</sequence>